<evidence type="ECO:0000259" key="4">
    <source>
        <dbReference type="PROSITE" id="PS50075"/>
    </source>
</evidence>
<keyword evidence="2" id="KW-0597">Phosphoprotein</keyword>
<evidence type="ECO:0000256" key="1">
    <source>
        <dbReference type="ARBA" id="ARBA00022450"/>
    </source>
</evidence>
<evidence type="ECO:0000313" key="6">
    <source>
        <dbReference type="Proteomes" id="UP000199213"/>
    </source>
</evidence>
<dbReference type="SMART" id="SM00823">
    <property type="entry name" value="PKS_PP"/>
    <property type="match status" value="1"/>
</dbReference>
<evidence type="ECO:0000313" key="5">
    <source>
        <dbReference type="EMBL" id="SDK09708.1"/>
    </source>
</evidence>
<feature type="region of interest" description="Disordered" evidence="3">
    <location>
        <begin position="107"/>
        <end position="135"/>
    </location>
</feature>
<dbReference type="GO" id="GO:0031177">
    <property type="term" value="F:phosphopantetheine binding"/>
    <property type="evidence" value="ECO:0007669"/>
    <property type="project" value="InterPro"/>
</dbReference>
<dbReference type="InterPro" id="IPR020806">
    <property type="entry name" value="PKS_PP-bd"/>
</dbReference>
<accession>A0A1G8Z3Q7</accession>
<feature type="compositionally biased region" description="Polar residues" evidence="3">
    <location>
        <begin position="116"/>
        <end position="127"/>
    </location>
</feature>
<feature type="domain" description="Carrier" evidence="4">
    <location>
        <begin position="29"/>
        <end position="104"/>
    </location>
</feature>
<dbReference type="PROSITE" id="PS50075">
    <property type="entry name" value="CARRIER"/>
    <property type="match status" value="1"/>
</dbReference>
<dbReference type="EMBL" id="FNFM01000004">
    <property type="protein sequence ID" value="SDK09708.1"/>
    <property type="molecule type" value="Genomic_DNA"/>
</dbReference>
<evidence type="ECO:0000256" key="3">
    <source>
        <dbReference type="SAM" id="MobiDB-lite"/>
    </source>
</evidence>
<dbReference type="SUPFAM" id="SSF47336">
    <property type="entry name" value="ACP-like"/>
    <property type="match status" value="1"/>
</dbReference>
<dbReference type="InterPro" id="IPR009081">
    <property type="entry name" value="PP-bd_ACP"/>
</dbReference>
<dbReference type="Pfam" id="PF00550">
    <property type="entry name" value="PP-binding"/>
    <property type="match status" value="1"/>
</dbReference>
<dbReference type="OrthoDB" id="4324469at2"/>
<dbReference type="RefSeq" id="WP_092627409.1">
    <property type="nucleotide sequence ID" value="NZ_FNFM01000004.1"/>
</dbReference>
<keyword evidence="6" id="KW-1185">Reference proteome</keyword>
<organism evidence="5 6">
    <name type="scientific">Actinopolyspora mzabensis</name>
    <dbReference type="NCBI Taxonomy" id="995066"/>
    <lineage>
        <taxon>Bacteria</taxon>
        <taxon>Bacillati</taxon>
        <taxon>Actinomycetota</taxon>
        <taxon>Actinomycetes</taxon>
        <taxon>Actinopolysporales</taxon>
        <taxon>Actinopolysporaceae</taxon>
        <taxon>Actinopolyspora</taxon>
    </lineage>
</organism>
<proteinExistence type="predicted"/>
<protein>
    <submittedName>
        <fullName evidence="5">Phosphopantetheine attachment site</fullName>
    </submittedName>
</protein>
<keyword evidence="1" id="KW-0596">Phosphopantetheine</keyword>
<dbReference type="InterPro" id="IPR036736">
    <property type="entry name" value="ACP-like_sf"/>
</dbReference>
<dbReference type="Gene3D" id="1.10.1200.10">
    <property type="entry name" value="ACP-like"/>
    <property type="match status" value="1"/>
</dbReference>
<name>A0A1G8Z3Q7_ACTMZ</name>
<dbReference type="AlphaFoldDB" id="A0A1G8Z3Q7"/>
<evidence type="ECO:0000256" key="2">
    <source>
        <dbReference type="ARBA" id="ARBA00022553"/>
    </source>
</evidence>
<sequence length="135" mass="14755">MATSDPLAHEAPDLDPETLRTASIDERIDSIEEFLCHELDRALDLPPDSRCDPRRPFHAQGVGSMTALRLKKQLESVLCIEIEIVQLLRSQSPAELAALCALRIEDPTLSGKDSPKTVSRSCGSSVCSDERPSGE</sequence>
<reference evidence="6" key="1">
    <citation type="submission" date="2016-10" db="EMBL/GenBank/DDBJ databases">
        <authorList>
            <person name="Varghese N."/>
            <person name="Submissions S."/>
        </authorList>
    </citation>
    <scope>NUCLEOTIDE SEQUENCE [LARGE SCALE GENOMIC DNA]</scope>
    <source>
        <strain evidence="6">DSM 45460</strain>
    </source>
</reference>
<dbReference type="Proteomes" id="UP000199213">
    <property type="component" value="Unassembled WGS sequence"/>
</dbReference>
<gene>
    <name evidence="5" type="ORF">SAMN04487820_104217</name>
</gene>